<name>A0ACB8GLC6_PSICU</name>
<comment type="caution">
    <text evidence="1">The sequence shown here is derived from an EMBL/GenBank/DDBJ whole genome shotgun (WGS) entry which is preliminary data.</text>
</comment>
<sequence>MTWDLVSSKVNLRGYLSFPSDVQFWLNSTNTYRVVFIQACIPIQASWFVVTGSDFEIDAHNTGGIQGNGQTWWSYFATHTREDGDGRPIALTVFNATRATIKNFRIESPPFWSSAVAQSQDVVFDGMYINATNEDPLYIGKK</sequence>
<organism evidence="1 2">
    <name type="scientific">Psilocybe cubensis</name>
    <name type="common">Psychedelic mushroom</name>
    <name type="synonym">Stropharia cubensis</name>
    <dbReference type="NCBI Taxonomy" id="181762"/>
    <lineage>
        <taxon>Eukaryota</taxon>
        <taxon>Fungi</taxon>
        <taxon>Dikarya</taxon>
        <taxon>Basidiomycota</taxon>
        <taxon>Agaricomycotina</taxon>
        <taxon>Agaricomycetes</taxon>
        <taxon>Agaricomycetidae</taxon>
        <taxon>Agaricales</taxon>
        <taxon>Agaricineae</taxon>
        <taxon>Strophariaceae</taxon>
        <taxon>Psilocybe</taxon>
    </lineage>
</organism>
<evidence type="ECO:0000313" key="2">
    <source>
        <dbReference type="Proteomes" id="UP000664032"/>
    </source>
</evidence>
<keyword evidence="2" id="KW-1185">Reference proteome</keyword>
<dbReference type="EMBL" id="JAFIQS020000011">
    <property type="protein sequence ID" value="KAH9476394.1"/>
    <property type="molecule type" value="Genomic_DNA"/>
</dbReference>
<accession>A0ACB8GLC6</accession>
<proteinExistence type="predicted"/>
<evidence type="ECO:0000313" key="1">
    <source>
        <dbReference type="EMBL" id="KAH9476394.1"/>
    </source>
</evidence>
<reference evidence="1" key="1">
    <citation type="submission" date="2021-10" db="EMBL/GenBank/DDBJ databases">
        <title>Psilocybe cubensis genome.</title>
        <authorList>
            <person name="Mckernan K.J."/>
            <person name="Crawford S."/>
            <person name="Trippe A."/>
            <person name="Kane L.T."/>
            <person name="Mclaughlin S."/>
        </authorList>
    </citation>
    <scope>NUCLEOTIDE SEQUENCE</scope>
    <source>
        <strain evidence="1">MGC-MH-2018</strain>
    </source>
</reference>
<gene>
    <name evidence="1" type="ORF">JR316_0011969</name>
</gene>
<dbReference type="Proteomes" id="UP000664032">
    <property type="component" value="Unassembled WGS sequence"/>
</dbReference>
<protein>
    <submittedName>
        <fullName evidence="1">Galacturan 1,4-alpha-galacturonidase A</fullName>
    </submittedName>
</protein>